<keyword evidence="2" id="KW-1185">Reference proteome</keyword>
<dbReference type="Proteomes" id="UP000054166">
    <property type="component" value="Unassembled WGS sequence"/>
</dbReference>
<accession>A0A0C3BTR0</accession>
<protein>
    <submittedName>
        <fullName evidence="1">Uncharacterized protein</fullName>
    </submittedName>
</protein>
<proteinExistence type="predicted"/>
<dbReference type="HOGENOM" id="CLU_2278507_0_0_1"/>
<organism evidence="1 2">
    <name type="scientific">Piloderma croceum (strain F 1598)</name>
    <dbReference type="NCBI Taxonomy" id="765440"/>
    <lineage>
        <taxon>Eukaryota</taxon>
        <taxon>Fungi</taxon>
        <taxon>Dikarya</taxon>
        <taxon>Basidiomycota</taxon>
        <taxon>Agaricomycotina</taxon>
        <taxon>Agaricomycetes</taxon>
        <taxon>Agaricomycetidae</taxon>
        <taxon>Atheliales</taxon>
        <taxon>Atheliaceae</taxon>
        <taxon>Piloderma</taxon>
    </lineage>
</organism>
<evidence type="ECO:0000313" key="1">
    <source>
        <dbReference type="EMBL" id="KIM80692.1"/>
    </source>
</evidence>
<sequence length="102" mass="11701">MSCLTFSSPLPNYFLPACGPAHRRTIMLRHMYCSVYFVNVACVFPFRLEHSELYSPDLLIIRVAGMRVSQIRMALQSGSANHYCDTSRTDPTYRYWLAISVS</sequence>
<reference evidence="1 2" key="1">
    <citation type="submission" date="2014-04" db="EMBL/GenBank/DDBJ databases">
        <authorList>
            <consortium name="DOE Joint Genome Institute"/>
            <person name="Kuo A."/>
            <person name="Tarkka M."/>
            <person name="Buscot F."/>
            <person name="Kohler A."/>
            <person name="Nagy L.G."/>
            <person name="Floudas D."/>
            <person name="Copeland A."/>
            <person name="Barry K.W."/>
            <person name="Cichocki N."/>
            <person name="Veneault-Fourrey C."/>
            <person name="LaButti K."/>
            <person name="Lindquist E.A."/>
            <person name="Lipzen A."/>
            <person name="Lundell T."/>
            <person name="Morin E."/>
            <person name="Murat C."/>
            <person name="Sun H."/>
            <person name="Tunlid A."/>
            <person name="Henrissat B."/>
            <person name="Grigoriev I.V."/>
            <person name="Hibbett D.S."/>
            <person name="Martin F."/>
            <person name="Nordberg H.P."/>
            <person name="Cantor M.N."/>
            <person name="Hua S.X."/>
        </authorList>
    </citation>
    <scope>NUCLEOTIDE SEQUENCE [LARGE SCALE GENOMIC DNA]</scope>
    <source>
        <strain evidence="1 2">F 1598</strain>
    </source>
</reference>
<gene>
    <name evidence="1" type="ORF">PILCRDRAFT_529417</name>
</gene>
<dbReference type="InParanoid" id="A0A0C3BTR0"/>
<reference evidence="2" key="2">
    <citation type="submission" date="2015-01" db="EMBL/GenBank/DDBJ databases">
        <title>Evolutionary Origins and Diversification of the Mycorrhizal Mutualists.</title>
        <authorList>
            <consortium name="DOE Joint Genome Institute"/>
            <consortium name="Mycorrhizal Genomics Consortium"/>
            <person name="Kohler A."/>
            <person name="Kuo A."/>
            <person name="Nagy L.G."/>
            <person name="Floudas D."/>
            <person name="Copeland A."/>
            <person name="Barry K.W."/>
            <person name="Cichocki N."/>
            <person name="Veneault-Fourrey C."/>
            <person name="LaButti K."/>
            <person name="Lindquist E.A."/>
            <person name="Lipzen A."/>
            <person name="Lundell T."/>
            <person name="Morin E."/>
            <person name="Murat C."/>
            <person name="Riley R."/>
            <person name="Ohm R."/>
            <person name="Sun H."/>
            <person name="Tunlid A."/>
            <person name="Henrissat B."/>
            <person name="Grigoriev I.V."/>
            <person name="Hibbett D.S."/>
            <person name="Martin F."/>
        </authorList>
    </citation>
    <scope>NUCLEOTIDE SEQUENCE [LARGE SCALE GENOMIC DNA]</scope>
    <source>
        <strain evidence="2">F 1598</strain>
    </source>
</reference>
<evidence type="ECO:0000313" key="2">
    <source>
        <dbReference type="Proteomes" id="UP000054166"/>
    </source>
</evidence>
<dbReference type="EMBL" id="KN833003">
    <property type="protein sequence ID" value="KIM80692.1"/>
    <property type="molecule type" value="Genomic_DNA"/>
</dbReference>
<dbReference type="AlphaFoldDB" id="A0A0C3BTR0"/>
<name>A0A0C3BTR0_PILCF</name>